<dbReference type="Proteomes" id="UP001326613">
    <property type="component" value="Chromosome"/>
</dbReference>
<reference evidence="1 2" key="1">
    <citation type="submission" date="2022-10" db="EMBL/GenBank/DDBJ databases">
        <title>Host association and intracellularity evolved multiple times independently in the Rickettsiales.</title>
        <authorList>
            <person name="Castelli M."/>
            <person name="Nardi T."/>
            <person name="Gammuto L."/>
            <person name="Bellinzona G."/>
            <person name="Sabaneyeva E."/>
            <person name="Potekhin A."/>
            <person name="Serra V."/>
            <person name="Petroni G."/>
            <person name="Sassera D."/>
        </authorList>
    </citation>
    <scope>NUCLEOTIDE SEQUENCE [LARGE SCALE GENOMIC DNA]</scope>
    <source>
        <strain evidence="1 2">Kr 154-4</strain>
    </source>
</reference>
<gene>
    <name evidence="1" type="ORF">Trichorick_00584</name>
</gene>
<protein>
    <submittedName>
        <fullName evidence="1">GNAT family N-acetyltransferase domain protein</fullName>
    </submittedName>
</protein>
<dbReference type="EMBL" id="CP112932">
    <property type="protein sequence ID" value="WPY00699.1"/>
    <property type="molecule type" value="Genomic_DNA"/>
</dbReference>
<evidence type="ECO:0000313" key="2">
    <source>
        <dbReference type="Proteomes" id="UP001326613"/>
    </source>
</evidence>
<sequence length="91" mass="10109">MASHAHPRSAMNPHVIQEDAASIMGFSRLSVLKSYEVDAIENKITAYNNSQAPFIQEQPFVNLNFCIKDDNGVIIAGITSVMYCTLLKKIH</sequence>
<evidence type="ECO:0000313" key="1">
    <source>
        <dbReference type="EMBL" id="WPY00699.1"/>
    </source>
</evidence>
<name>A0ABZ0UUW5_9RICK</name>
<keyword evidence="2" id="KW-1185">Reference proteome</keyword>
<accession>A0ABZ0UUW5</accession>
<organism evidence="1 2">
    <name type="scientific">Candidatus Trichorickettsia mobilis</name>
    <dbReference type="NCBI Taxonomy" id="1346319"/>
    <lineage>
        <taxon>Bacteria</taxon>
        <taxon>Pseudomonadati</taxon>
        <taxon>Pseudomonadota</taxon>
        <taxon>Alphaproteobacteria</taxon>
        <taxon>Rickettsiales</taxon>
        <taxon>Rickettsiaceae</taxon>
        <taxon>Rickettsieae</taxon>
        <taxon>Candidatus Trichorickettsia</taxon>
    </lineage>
</organism>
<proteinExistence type="predicted"/>